<feature type="region of interest" description="Disordered" evidence="1">
    <location>
        <begin position="31"/>
        <end position="56"/>
    </location>
</feature>
<reference evidence="2 3" key="1">
    <citation type="submission" date="2019-08" db="EMBL/GenBank/DDBJ databases">
        <title>Bradymonadales sp. TMQ2.</title>
        <authorList>
            <person name="Liang Q."/>
        </authorList>
    </citation>
    <scope>NUCLEOTIDE SEQUENCE [LARGE SCALE GENOMIC DNA]</scope>
    <source>
        <strain evidence="2 3">TMQ2</strain>
    </source>
</reference>
<proteinExistence type="predicted"/>
<name>A0A5C6XRV9_9DELT</name>
<dbReference type="EMBL" id="VOSL01000015">
    <property type="protein sequence ID" value="TXD41769.1"/>
    <property type="molecule type" value="Genomic_DNA"/>
</dbReference>
<sequence length="154" mass="15739">MNISNLPPTPEPGAFDEFEASLHERITTAIAGAAPPSGAEPSRVASAGDIAPGPAPIASHPATASLATLVAAAMHDPSRAADLPRQSLEIIIDRRLSAPNAPTMPGAREALLDAMSTDPHVLSELTDIIVDLVDRLASAARRGQPTPGGPPDLP</sequence>
<accession>A0A5C6XRV9</accession>
<evidence type="ECO:0000313" key="2">
    <source>
        <dbReference type="EMBL" id="TXD41769.1"/>
    </source>
</evidence>
<organism evidence="2 3">
    <name type="scientific">Lujinxingia vulgaris</name>
    <dbReference type="NCBI Taxonomy" id="2600176"/>
    <lineage>
        <taxon>Bacteria</taxon>
        <taxon>Deltaproteobacteria</taxon>
        <taxon>Bradymonadales</taxon>
        <taxon>Lujinxingiaceae</taxon>
        <taxon>Lujinxingia</taxon>
    </lineage>
</organism>
<evidence type="ECO:0000256" key="1">
    <source>
        <dbReference type="SAM" id="MobiDB-lite"/>
    </source>
</evidence>
<protein>
    <submittedName>
        <fullName evidence="2">Uncharacterized protein</fullName>
    </submittedName>
</protein>
<gene>
    <name evidence="2" type="ORF">FRC96_03475</name>
</gene>
<comment type="caution">
    <text evidence="2">The sequence shown here is derived from an EMBL/GenBank/DDBJ whole genome shotgun (WGS) entry which is preliminary data.</text>
</comment>
<evidence type="ECO:0000313" key="3">
    <source>
        <dbReference type="Proteomes" id="UP000321046"/>
    </source>
</evidence>
<dbReference type="Proteomes" id="UP000321046">
    <property type="component" value="Unassembled WGS sequence"/>
</dbReference>
<dbReference type="OrthoDB" id="5520326at2"/>
<dbReference type="RefSeq" id="WP_146972722.1">
    <property type="nucleotide sequence ID" value="NZ_VOSL01000015.1"/>
</dbReference>
<dbReference type="AlphaFoldDB" id="A0A5C6XRV9"/>